<dbReference type="Pfam" id="PF13715">
    <property type="entry name" value="CarbopepD_reg_2"/>
    <property type="match status" value="1"/>
</dbReference>
<dbReference type="Proteomes" id="UP000245667">
    <property type="component" value="Unassembled WGS sequence"/>
</dbReference>
<keyword evidence="3" id="KW-0998">Cell outer membrane</keyword>
<feature type="signal peptide" evidence="4">
    <location>
        <begin position="1"/>
        <end position="18"/>
    </location>
</feature>
<dbReference type="InterPro" id="IPR041700">
    <property type="entry name" value="OMP_b-brl_3"/>
</dbReference>
<accession>A0A316E4J2</accession>
<gene>
    <name evidence="7" type="ORF">HZY62_04605</name>
    <name evidence="8" type="ORF">LX92_00050</name>
</gene>
<dbReference type="PANTHER" id="PTHR40980">
    <property type="entry name" value="PLUG DOMAIN-CONTAINING PROTEIN"/>
    <property type="match status" value="1"/>
</dbReference>
<protein>
    <submittedName>
        <fullName evidence="8">TonB-dependent receptor</fullName>
    </submittedName>
</protein>
<sequence>MRKIIFSLLLLTSVFLSAQETGSIAGTLTDTEMNNEPLPFANVVIKGTTKGTTSDFDGLYEIGNLEPGTYTVIFSFLGYETVEIPNVKVEAKKVSTINVPMATTGVALEGVTVTTIARKDSETALLIDQKKAIEIKESIGAVELGKIGVSDVASATTKISGVSSSEATGDVFVRGLGDRYLSTTLNGLTVPSDDVEKKNIDLSLFPTRVIRNVSISKTYAAQSSADQSSGTINISSRELVGSSELGANLSTGINSNVAKSGVYDNFKISPNQSDVTFGFYNSNKTIQQQITQQGWNTRTQENPMDYSFSMIAGKRIKDKLSIFFTGSHSRSYEFQKGLFRQYRSNFVDDTITDATTYSNKIVNTALLDMTFLANDKNKIKSSTFFVNKISESVFEGGRNGEATIFEETAPSEGLFQFVRDQNTKQTRLLVTQLMGSHGIGDNNTLKWAGGYNILNADEPNRIRNEVNWDPNNVEPDFDVQLGRNGGFQQRKSSQFIEDIEYNGYIKDVLDIIKDEDNAKTFKVELGVSYRNKKRDFSSEFVGVEETSTNAVNPSSIDNIGSIFQQSNFDSGLLELNLLGSNANDERKDIYTGELESKAAFADFNVGLEKWNFNAGLRFQKDGIKVKYDIGNLFPREGESFQEYNNLYPSLNIKYSLNELHALRLAVSKTLTLPEFKEVSPFEYVSPTSQVIRGNVDLRASKNLNYDIKWEYFPSPTQLISASIFYKDISDPINKVRDRGSAGVFSYFNSAEKAEVFGLEAETKVDLIKPTINEEDGTPSGQNLNMVFNATRMWHSQDLKEIYKDDGTLLRTFRYKGIEKTDLQGASDWIFNTSLNYNTIGKNPFSASLNANYASDKIYALGVPTDQSNRDIFYDDAIIEKGFVVLNAVISKIIAKKWKITLVGKNLLNPEIEQTQRILKNVAEIASDPTANRIEVDETVSSYTTGVGLSLGLSYRF</sequence>
<keyword evidence="10" id="KW-1185">Reference proteome</keyword>
<evidence type="ECO:0000313" key="9">
    <source>
        <dbReference type="Proteomes" id="UP000245667"/>
    </source>
</evidence>
<dbReference type="Pfam" id="PF07715">
    <property type="entry name" value="Plug"/>
    <property type="match status" value="1"/>
</dbReference>
<dbReference type="GO" id="GO:0030246">
    <property type="term" value="F:carbohydrate binding"/>
    <property type="evidence" value="ECO:0007669"/>
    <property type="project" value="InterPro"/>
</dbReference>
<dbReference type="Pfam" id="PF14905">
    <property type="entry name" value="OMP_b-brl_3"/>
    <property type="match status" value="1"/>
</dbReference>
<name>A0A316E4J2_9FLAO</name>
<dbReference type="InterPro" id="IPR037066">
    <property type="entry name" value="Plug_dom_sf"/>
</dbReference>
<evidence type="ECO:0000256" key="2">
    <source>
        <dbReference type="ARBA" id="ARBA00023136"/>
    </source>
</evidence>
<dbReference type="InterPro" id="IPR036942">
    <property type="entry name" value="Beta-barrel_TonB_sf"/>
</dbReference>
<dbReference type="Gene3D" id="2.60.40.1120">
    <property type="entry name" value="Carboxypeptidase-like, regulatory domain"/>
    <property type="match status" value="1"/>
</dbReference>
<dbReference type="EMBL" id="JACWLN010000002">
    <property type="protein sequence ID" value="MBD1259857.1"/>
    <property type="molecule type" value="Genomic_DNA"/>
</dbReference>
<dbReference type="PANTHER" id="PTHR40980:SF4">
    <property type="entry name" value="TONB-DEPENDENT RECEPTOR-LIKE BETA-BARREL DOMAIN-CONTAINING PROTEIN"/>
    <property type="match status" value="1"/>
</dbReference>
<evidence type="ECO:0000256" key="1">
    <source>
        <dbReference type="ARBA" id="ARBA00004442"/>
    </source>
</evidence>
<proteinExistence type="predicted"/>
<dbReference type="SUPFAM" id="SSF56935">
    <property type="entry name" value="Porins"/>
    <property type="match status" value="1"/>
</dbReference>
<dbReference type="GO" id="GO:0009279">
    <property type="term" value="C:cell outer membrane"/>
    <property type="evidence" value="ECO:0007669"/>
    <property type="project" value="UniProtKB-SubCell"/>
</dbReference>
<comment type="subcellular location">
    <subcellularLocation>
        <location evidence="1">Cell outer membrane</location>
    </subcellularLocation>
</comment>
<reference evidence="8 9" key="1">
    <citation type="submission" date="2018-05" db="EMBL/GenBank/DDBJ databases">
        <title>Genomic Encyclopedia of Archaeal and Bacterial Type Strains, Phase II (KMG-II): from individual species to whole genera.</title>
        <authorList>
            <person name="Goeker M."/>
        </authorList>
    </citation>
    <scope>NUCLEOTIDE SEQUENCE [LARGE SCALE GENOMIC DNA]</scope>
    <source>
        <strain evidence="8 9">DSM 23514</strain>
    </source>
</reference>
<feature type="domain" description="TonB-dependent receptor plug" evidence="5">
    <location>
        <begin position="137"/>
        <end position="230"/>
    </location>
</feature>
<dbReference type="Gene3D" id="2.40.170.20">
    <property type="entry name" value="TonB-dependent receptor, beta-barrel domain"/>
    <property type="match status" value="1"/>
</dbReference>
<comment type="caution">
    <text evidence="8">The sequence shown here is derived from an EMBL/GenBank/DDBJ whole genome shotgun (WGS) entry which is preliminary data.</text>
</comment>
<dbReference type="Proteomes" id="UP000651837">
    <property type="component" value="Unassembled WGS sequence"/>
</dbReference>
<dbReference type="AlphaFoldDB" id="A0A316E4J2"/>
<evidence type="ECO:0000313" key="7">
    <source>
        <dbReference type="EMBL" id="MBD1259857.1"/>
    </source>
</evidence>
<dbReference type="RefSeq" id="WP_109648280.1">
    <property type="nucleotide sequence ID" value="NZ_JACWLN010000002.1"/>
</dbReference>
<keyword evidence="4" id="KW-0732">Signal</keyword>
<evidence type="ECO:0000256" key="3">
    <source>
        <dbReference type="ARBA" id="ARBA00023237"/>
    </source>
</evidence>
<feature type="domain" description="Outer membrane protein beta-barrel" evidence="6">
    <location>
        <begin position="583"/>
        <end position="919"/>
    </location>
</feature>
<evidence type="ECO:0000313" key="10">
    <source>
        <dbReference type="Proteomes" id="UP000651837"/>
    </source>
</evidence>
<dbReference type="SUPFAM" id="SSF49452">
    <property type="entry name" value="Starch-binding domain-like"/>
    <property type="match status" value="1"/>
</dbReference>
<evidence type="ECO:0000259" key="5">
    <source>
        <dbReference type="Pfam" id="PF07715"/>
    </source>
</evidence>
<dbReference type="InterPro" id="IPR013784">
    <property type="entry name" value="Carb-bd-like_fold"/>
</dbReference>
<evidence type="ECO:0000259" key="6">
    <source>
        <dbReference type="Pfam" id="PF14905"/>
    </source>
</evidence>
<feature type="chain" id="PRO_5016233413" evidence="4">
    <location>
        <begin position="19"/>
        <end position="956"/>
    </location>
</feature>
<dbReference type="EMBL" id="QGGQ01000001">
    <property type="protein sequence ID" value="PWK25311.1"/>
    <property type="molecule type" value="Genomic_DNA"/>
</dbReference>
<organism evidence="8 9">
    <name type="scientific">Maribacter polysiphoniae</name>
    <dbReference type="NCBI Taxonomy" id="429344"/>
    <lineage>
        <taxon>Bacteria</taxon>
        <taxon>Pseudomonadati</taxon>
        <taxon>Bacteroidota</taxon>
        <taxon>Flavobacteriia</taxon>
        <taxon>Flavobacteriales</taxon>
        <taxon>Flavobacteriaceae</taxon>
        <taxon>Maribacter</taxon>
    </lineage>
</organism>
<evidence type="ECO:0000313" key="8">
    <source>
        <dbReference type="EMBL" id="PWK25311.1"/>
    </source>
</evidence>
<dbReference type="InterPro" id="IPR012910">
    <property type="entry name" value="Plug_dom"/>
</dbReference>
<keyword evidence="2" id="KW-0472">Membrane</keyword>
<evidence type="ECO:0000256" key="4">
    <source>
        <dbReference type="SAM" id="SignalP"/>
    </source>
</evidence>
<dbReference type="OrthoDB" id="9768470at2"/>
<dbReference type="Gene3D" id="2.170.130.10">
    <property type="entry name" value="TonB-dependent receptor, plug domain"/>
    <property type="match status" value="1"/>
</dbReference>
<reference evidence="7 10" key="2">
    <citation type="submission" date="2020-07" db="EMBL/GenBank/DDBJ databases">
        <title>The draft genome sequence of Maribacter polysiphoniae KCTC 22021.</title>
        <authorList>
            <person name="Mu L."/>
        </authorList>
    </citation>
    <scope>NUCLEOTIDE SEQUENCE [LARGE SCALE GENOMIC DNA]</scope>
    <source>
        <strain evidence="7 10">KCTC 22021</strain>
    </source>
</reference>
<keyword evidence="8" id="KW-0675">Receptor</keyword>